<feature type="compositionally biased region" description="Basic and acidic residues" evidence="8">
    <location>
        <begin position="38"/>
        <end position="48"/>
    </location>
</feature>
<feature type="chain" id="PRO_5032629960" evidence="9">
    <location>
        <begin position="24"/>
        <end position="547"/>
    </location>
</feature>
<feature type="region of interest" description="Disordered" evidence="8">
    <location>
        <begin position="30"/>
        <end position="53"/>
    </location>
</feature>
<dbReference type="InterPro" id="IPR038063">
    <property type="entry name" value="Transpep_catalytic_dom"/>
</dbReference>
<evidence type="ECO:0000256" key="2">
    <source>
        <dbReference type="ARBA" id="ARBA00005992"/>
    </source>
</evidence>
<feature type="signal peptide" evidence="9">
    <location>
        <begin position="1"/>
        <end position="23"/>
    </location>
</feature>
<keyword evidence="5 7" id="KW-0573">Peptidoglycan synthesis</keyword>
<dbReference type="InterPro" id="IPR045380">
    <property type="entry name" value="LD_TPept_scaffold_dom"/>
</dbReference>
<evidence type="ECO:0000256" key="6">
    <source>
        <dbReference type="ARBA" id="ARBA00023316"/>
    </source>
</evidence>
<keyword evidence="6 7" id="KW-0961">Cell wall biogenesis/degradation</keyword>
<evidence type="ECO:0000313" key="11">
    <source>
        <dbReference type="EMBL" id="NNM71155.1"/>
    </source>
</evidence>
<dbReference type="GO" id="GO:0071555">
    <property type="term" value="P:cell wall organization"/>
    <property type="evidence" value="ECO:0007669"/>
    <property type="project" value="UniProtKB-UniRule"/>
</dbReference>
<evidence type="ECO:0000256" key="3">
    <source>
        <dbReference type="ARBA" id="ARBA00022679"/>
    </source>
</evidence>
<dbReference type="Pfam" id="PF03734">
    <property type="entry name" value="YkuD"/>
    <property type="match status" value="1"/>
</dbReference>
<proteinExistence type="inferred from homology"/>
<dbReference type="AlphaFoldDB" id="A0A849I480"/>
<sequence length="547" mass="59554">MGRRREAALLVGLWLAAAAPVFATEPGPDLLGLPLPEEPARPELRGSADEPAPAILADLPPPDLPAVPPVAEAFGRPEPVRTGSLGAVAVPLPAEAQVVVTAADMVSGALEARLADGKGAWPQRLPKADREAVAAFYAARQHRPLWLAGEGWSAAGQAVIRRLGLAAEDGLDPADYVPPAMGPGAARRSPPELAEAELKLSAAAALYARDARGGRINPTRLSSLLTPKLDLPTADQVLAALAAADDPDAALEAYNPRHPGYAALRRKLAEYRVNRPATVPMVRRKPGIELTTQAIAVLHDAPVARASGVYASPRLEGDLVANMERWRWLPSELGDRYVAVNIPEYRLRLFEGERVAHETRVIVGKPESASPVFSGLMEYAVVNPSWYVPPSILKKEFLPKLAEDPGYAERQGYKVVRRGNAISIRQPPGERNALGFIKFMFPNGHAVYLHDTPNRRLFSTTRRAYSHGCIRVENPFLLADFVLGHEWSEARLKKLIGRGERTIFLPRKLPVHLTYFTLAVDEMGELRSFEDIYGHDRRVRQALGLSG</sequence>
<dbReference type="EMBL" id="JABEPP010000001">
    <property type="protein sequence ID" value="NNM71155.1"/>
    <property type="molecule type" value="Genomic_DNA"/>
</dbReference>
<dbReference type="Pfam" id="PF20142">
    <property type="entry name" value="Scaffold"/>
    <property type="match status" value="1"/>
</dbReference>
<evidence type="ECO:0000313" key="12">
    <source>
        <dbReference type="Proteomes" id="UP000564885"/>
    </source>
</evidence>
<keyword evidence="4 7" id="KW-0133">Cell shape</keyword>
<evidence type="ECO:0000256" key="5">
    <source>
        <dbReference type="ARBA" id="ARBA00022984"/>
    </source>
</evidence>
<keyword evidence="3" id="KW-0808">Transferase</keyword>
<organism evidence="11 12">
    <name type="scientific">Enterovirga aerilata</name>
    <dbReference type="NCBI Taxonomy" id="2730920"/>
    <lineage>
        <taxon>Bacteria</taxon>
        <taxon>Pseudomonadati</taxon>
        <taxon>Pseudomonadota</taxon>
        <taxon>Alphaproteobacteria</taxon>
        <taxon>Hyphomicrobiales</taxon>
        <taxon>Methylobacteriaceae</taxon>
        <taxon>Enterovirga</taxon>
    </lineage>
</organism>
<dbReference type="InterPro" id="IPR005490">
    <property type="entry name" value="LD_TPept_cat_dom"/>
</dbReference>
<evidence type="ECO:0000256" key="9">
    <source>
        <dbReference type="SAM" id="SignalP"/>
    </source>
</evidence>
<dbReference type="UniPathway" id="UPA00219"/>
<gene>
    <name evidence="11" type="ORF">HJG44_01945</name>
</gene>
<comment type="similarity">
    <text evidence="2">Belongs to the YkuD family.</text>
</comment>
<evidence type="ECO:0000259" key="10">
    <source>
        <dbReference type="PROSITE" id="PS52029"/>
    </source>
</evidence>
<name>A0A849I480_9HYPH</name>
<accession>A0A849I480</accession>
<evidence type="ECO:0000256" key="8">
    <source>
        <dbReference type="SAM" id="MobiDB-lite"/>
    </source>
</evidence>
<evidence type="ECO:0000256" key="4">
    <source>
        <dbReference type="ARBA" id="ARBA00022960"/>
    </source>
</evidence>
<dbReference type="InterPro" id="IPR052905">
    <property type="entry name" value="LD-transpeptidase_YkuD-like"/>
</dbReference>
<reference evidence="11 12" key="1">
    <citation type="submission" date="2020-04" db="EMBL/GenBank/DDBJ databases">
        <title>Enterovirga sp. isolate from soil.</title>
        <authorList>
            <person name="Chea S."/>
            <person name="Kim D.-U."/>
        </authorList>
    </citation>
    <scope>NUCLEOTIDE SEQUENCE [LARGE SCALE GENOMIC DNA]</scope>
    <source>
        <strain evidence="11 12">DB1703</strain>
    </source>
</reference>
<dbReference type="RefSeq" id="WP_171216649.1">
    <property type="nucleotide sequence ID" value="NZ_JABEPP010000001.1"/>
</dbReference>
<protein>
    <submittedName>
        <fullName evidence="11">L,D-transpeptidase family protein</fullName>
    </submittedName>
</protein>
<dbReference type="CDD" id="cd16913">
    <property type="entry name" value="YkuD_like"/>
    <property type="match status" value="1"/>
</dbReference>
<comment type="caution">
    <text evidence="11">The sequence shown here is derived from an EMBL/GenBank/DDBJ whole genome shotgun (WGS) entry which is preliminary data.</text>
</comment>
<keyword evidence="12" id="KW-1185">Reference proteome</keyword>
<feature type="active site" description="Nucleophile" evidence="7">
    <location>
        <position position="469"/>
    </location>
</feature>
<keyword evidence="9" id="KW-0732">Signal</keyword>
<feature type="active site" description="Proton donor/acceptor" evidence="7">
    <location>
        <position position="450"/>
    </location>
</feature>
<dbReference type="SUPFAM" id="SSF141523">
    <property type="entry name" value="L,D-transpeptidase catalytic domain-like"/>
    <property type="match status" value="1"/>
</dbReference>
<evidence type="ECO:0000256" key="7">
    <source>
        <dbReference type="PROSITE-ProRule" id="PRU01373"/>
    </source>
</evidence>
<dbReference type="Gene3D" id="2.40.440.10">
    <property type="entry name" value="L,D-transpeptidase catalytic domain-like"/>
    <property type="match status" value="1"/>
</dbReference>
<evidence type="ECO:0000256" key="1">
    <source>
        <dbReference type="ARBA" id="ARBA00004752"/>
    </source>
</evidence>
<dbReference type="GO" id="GO:0004180">
    <property type="term" value="F:carboxypeptidase activity"/>
    <property type="evidence" value="ECO:0007669"/>
    <property type="project" value="UniProtKB-ARBA"/>
</dbReference>
<dbReference type="GO" id="GO:0016740">
    <property type="term" value="F:transferase activity"/>
    <property type="evidence" value="ECO:0007669"/>
    <property type="project" value="UniProtKB-KW"/>
</dbReference>
<dbReference type="GO" id="GO:0009252">
    <property type="term" value="P:peptidoglycan biosynthetic process"/>
    <property type="evidence" value="ECO:0007669"/>
    <property type="project" value="UniProtKB-UniPathway"/>
</dbReference>
<comment type="pathway">
    <text evidence="1 7">Cell wall biogenesis; peptidoglycan biosynthesis.</text>
</comment>
<dbReference type="PANTHER" id="PTHR41533:SF2">
    <property type="entry name" value="BLR7131 PROTEIN"/>
    <property type="match status" value="1"/>
</dbReference>
<dbReference type="PANTHER" id="PTHR41533">
    <property type="entry name" value="L,D-TRANSPEPTIDASE HI_1667-RELATED"/>
    <property type="match status" value="1"/>
</dbReference>
<feature type="domain" description="L,D-TPase catalytic" evidence="10">
    <location>
        <begin position="336"/>
        <end position="505"/>
    </location>
</feature>
<dbReference type="GO" id="GO:0008360">
    <property type="term" value="P:regulation of cell shape"/>
    <property type="evidence" value="ECO:0007669"/>
    <property type="project" value="UniProtKB-UniRule"/>
</dbReference>
<dbReference type="Proteomes" id="UP000564885">
    <property type="component" value="Unassembled WGS sequence"/>
</dbReference>
<dbReference type="PROSITE" id="PS52029">
    <property type="entry name" value="LD_TPASE"/>
    <property type="match status" value="1"/>
</dbReference>